<dbReference type="Proteomes" id="UP000027222">
    <property type="component" value="Unassembled WGS sequence"/>
</dbReference>
<reference evidence="3" key="1">
    <citation type="journal article" date="2014" name="Proc. Natl. Acad. Sci. U.S.A.">
        <title>Extensive sampling of basidiomycete genomes demonstrates inadequacy of the white-rot/brown-rot paradigm for wood decay fungi.</title>
        <authorList>
            <person name="Riley R."/>
            <person name="Salamov A.A."/>
            <person name="Brown D.W."/>
            <person name="Nagy L.G."/>
            <person name="Floudas D."/>
            <person name="Held B.W."/>
            <person name="Levasseur A."/>
            <person name="Lombard V."/>
            <person name="Morin E."/>
            <person name="Otillar R."/>
            <person name="Lindquist E.A."/>
            <person name="Sun H."/>
            <person name="LaButti K.M."/>
            <person name="Schmutz J."/>
            <person name="Jabbour D."/>
            <person name="Luo H."/>
            <person name="Baker S.E."/>
            <person name="Pisabarro A.G."/>
            <person name="Walton J.D."/>
            <person name="Blanchette R.A."/>
            <person name="Henrissat B."/>
            <person name="Martin F."/>
            <person name="Cullen D."/>
            <person name="Hibbett D.S."/>
            <person name="Grigoriev I.V."/>
        </authorList>
    </citation>
    <scope>NUCLEOTIDE SEQUENCE [LARGE SCALE GENOMIC DNA]</scope>
    <source>
        <strain evidence="3">CBS 339.88</strain>
    </source>
</reference>
<keyword evidence="1" id="KW-0812">Transmembrane</keyword>
<proteinExistence type="predicted"/>
<name>A0A067T6E5_GALM3</name>
<keyword evidence="1" id="KW-1133">Transmembrane helix</keyword>
<dbReference type="HOGENOM" id="CLU_045862_0_0_1"/>
<keyword evidence="1" id="KW-0472">Membrane</keyword>
<sequence>MARILRLSPVQRNICICIGLVIVTNVLIVFEYTSPRKVALSLDETYDPLHSDEDFRSKNVSRILLVSALFILPKSEALKEEYLALLPRFLGLITTDTYFYTTPDLEPSVRAARGPGLPLTIDTSFSSPFDVPPLGGRETVYSRMLAHDKDRDLHGPELYAVRNAKPFFVDHAIRSLNGMEYDYVFWNDAGSFREDHVYSAWPDPARVEKIWKDGTTLSRTKTDELVFFPMNNNPPKKAKDWMEDLGPLETDFSQGSFFGGSPASMLWFSQAFYSYHDHFVKLGFFSGNDRTIYNALLLLYPSRFITVWVQDPAAPAHGGLPPGFLGHGYLGACGPEQYYYQWWLSDRETREKMRDWWMIHDRDPSKSAWWKTKIPCRLTTVLGIEGVLKRTFGGGWEAPVGTVTKPTRTW</sequence>
<organism evidence="2 3">
    <name type="scientific">Galerina marginata (strain CBS 339.88)</name>
    <dbReference type="NCBI Taxonomy" id="685588"/>
    <lineage>
        <taxon>Eukaryota</taxon>
        <taxon>Fungi</taxon>
        <taxon>Dikarya</taxon>
        <taxon>Basidiomycota</taxon>
        <taxon>Agaricomycotina</taxon>
        <taxon>Agaricomycetes</taxon>
        <taxon>Agaricomycetidae</taxon>
        <taxon>Agaricales</taxon>
        <taxon>Agaricineae</taxon>
        <taxon>Strophariaceae</taxon>
        <taxon>Galerina</taxon>
    </lineage>
</organism>
<dbReference type="AlphaFoldDB" id="A0A067T6E5"/>
<protein>
    <submittedName>
        <fullName evidence="2">Uncharacterized protein</fullName>
    </submittedName>
</protein>
<dbReference type="OrthoDB" id="411632at2759"/>
<evidence type="ECO:0000313" key="3">
    <source>
        <dbReference type="Proteomes" id="UP000027222"/>
    </source>
</evidence>
<evidence type="ECO:0000256" key="1">
    <source>
        <dbReference type="SAM" id="Phobius"/>
    </source>
</evidence>
<dbReference type="EMBL" id="KL142380">
    <property type="protein sequence ID" value="KDR75459.1"/>
    <property type="molecule type" value="Genomic_DNA"/>
</dbReference>
<feature type="transmembrane region" description="Helical" evidence="1">
    <location>
        <begin position="12"/>
        <end position="30"/>
    </location>
</feature>
<keyword evidence="3" id="KW-1185">Reference proteome</keyword>
<accession>A0A067T6E5</accession>
<evidence type="ECO:0000313" key="2">
    <source>
        <dbReference type="EMBL" id="KDR75459.1"/>
    </source>
</evidence>
<gene>
    <name evidence="2" type="ORF">GALMADRAFT_140114</name>
</gene>